<accession>A0A8J4YED3</accession>
<dbReference type="AlphaFoldDB" id="A0A8J4YED3"/>
<evidence type="ECO:0000313" key="1">
    <source>
        <dbReference type="EMBL" id="KAG0722669.1"/>
    </source>
</evidence>
<proteinExistence type="predicted"/>
<sequence length="196" mass="22363">MSTSRHPPPHTFRQPAGKVVMWDPEPAEDAVHCVCLIMSKEETTRVSTEVLVPTIPCQENYVHLHNCVTKESPLYIGHLTDNDLVSTNANPNQYKIPEVHLEDDSRRKSNIQETQQMRSSCERKSEYFERATFRQLLHHNYFNYYLLDPMHYRLSRGASLNIKDGGIHHAAHGLGFNSVTLAFEPVIGPNTVISPE</sequence>
<comment type="caution">
    <text evidence="1">The sequence shown here is derived from an EMBL/GenBank/DDBJ whole genome shotgun (WGS) entry which is preliminary data.</text>
</comment>
<name>A0A8J4YED3_CHIOP</name>
<reference evidence="1" key="1">
    <citation type="submission" date="2020-07" db="EMBL/GenBank/DDBJ databases">
        <title>The High-quality genome of the commercially important snow crab, Chionoecetes opilio.</title>
        <authorList>
            <person name="Jeong J.-H."/>
            <person name="Ryu S."/>
        </authorList>
    </citation>
    <scope>NUCLEOTIDE SEQUENCE</scope>
    <source>
        <strain evidence="1">MADBK_172401_WGS</strain>
        <tissue evidence="1">Digestive gland</tissue>
    </source>
</reference>
<dbReference type="EMBL" id="JACEEZ010009209">
    <property type="protein sequence ID" value="KAG0722669.1"/>
    <property type="molecule type" value="Genomic_DNA"/>
</dbReference>
<keyword evidence="2" id="KW-1185">Reference proteome</keyword>
<evidence type="ECO:0000313" key="2">
    <source>
        <dbReference type="Proteomes" id="UP000770661"/>
    </source>
</evidence>
<dbReference type="Proteomes" id="UP000770661">
    <property type="component" value="Unassembled WGS sequence"/>
</dbReference>
<protein>
    <submittedName>
        <fullName evidence="1">Uncharacterized protein</fullName>
    </submittedName>
</protein>
<organism evidence="1 2">
    <name type="scientific">Chionoecetes opilio</name>
    <name type="common">Atlantic snow crab</name>
    <name type="synonym">Cancer opilio</name>
    <dbReference type="NCBI Taxonomy" id="41210"/>
    <lineage>
        <taxon>Eukaryota</taxon>
        <taxon>Metazoa</taxon>
        <taxon>Ecdysozoa</taxon>
        <taxon>Arthropoda</taxon>
        <taxon>Crustacea</taxon>
        <taxon>Multicrustacea</taxon>
        <taxon>Malacostraca</taxon>
        <taxon>Eumalacostraca</taxon>
        <taxon>Eucarida</taxon>
        <taxon>Decapoda</taxon>
        <taxon>Pleocyemata</taxon>
        <taxon>Brachyura</taxon>
        <taxon>Eubrachyura</taxon>
        <taxon>Majoidea</taxon>
        <taxon>Majidae</taxon>
        <taxon>Chionoecetes</taxon>
    </lineage>
</organism>
<gene>
    <name evidence="1" type="ORF">GWK47_044089</name>
</gene>